<accession>A0A1R2B032</accession>
<feature type="coiled-coil region" evidence="1">
    <location>
        <begin position="1"/>
        <end position="32"/>
    </location>
</feature>
<proteinExistence type="predicted"/>
<gene>
    <name evidence="2" type="ORF">SteCoe_32014</name>
</gene>
<evidence type="ECO:0000313" key="3">
    <source>
        <dbReference type="Proteomes" id="UP000187209"/>
    </source>
</evidence>
<evidence type="ECO:0000256" key="1">
    <source>
        <dbReference type="SAM" id="Coils"/>
    </source>
</evidence>
<comment type="caution">
    <text evidence="2">The sequence shown here is derived from an EMBL/GenBank/DDBJ whole genome shotgun (WGS) entry which is preliminary data.</text>
</comment>
<dbReference type="AlphaFoldDB" id="A0A1R2B032"/>
<reference evidence="2 3" key="1">
    <citation type="submission" date="2016-11" db="EMBL/GenBank/DDBJ databases">
        <title>The macronuclear genome of Stentor coeruleus: a giant cell with tiny introns.</title>
        <authorList>
            <person name="Slabodnick M."/>
            <person name="Ruby J.G."/>
            <person name="Reiff S.B."/>
            <person name="Swart E.C."/>
            <person name="Gosai S."/>
            <person name="Prabakaran S."/>
            <person name="Witkowska E."/>
            <person name="Larue G.E."/>
            <person name="Fisher S."/>
            <person name="Freeman R.M."/>
            <person name="Gunawardena J."/>
            <person name="Chu W."/>
            <person name="Stover N.A."/>
            <person name="Gregory B.D."/>
            <person name="Nowacki M."/>
            <person name="Derisi J."/>
            <person name="Roy S.W."/>
            <person name="Marshall W.F."/>
            <person name="Sood P."/>
        </authorList>
    </citation>
    <scope>NUCLEOTIDE SEQUENCE [LARGE SCALE GENOMIC DNA]</scope>
    <source>
        <strain evidence="2">WM001</strain>
    </source>
</reference>
<dbReference type="OrthoDB" id="323680at2759"/>
<sequence length="281" mass="32950">MSNTEEMITTLKEQIEAKKIALKELRERYREVRKPGQRRSMSPVITSRYNIESLHKQLGIYDTEKKILSNRLVEVGGVKEISLNEKIKNLDEKLALLTRENIRLNKYISINLPPIHKNLENEDDLQNHIKQLKKTINSIEEKNMSNKMLIEKSGQKAMELENVYNQLKNEAGDTIIDVNKDKYNELGKKLKVLEKAWKCNTQRFENCIKELESVEKNLEDEKTQLKSKIIKYEQQRRLLNMSQDEYRKMIKDGMQAPEITSVFNPGVSFLYKPSVKALYSM</sequence>
<organism evidence="2 3">
    <name type="scientific">Stentor coeruleus</name>
    <dbReference type="NCBI Taxonomy" id="5963"/>
    <lineage>
        <taxon>Eukaryota</taxon>
        <taxon>Sar</taxon>
        <taxon>Alveolata</taxon>
        <taxon>Ciliophora</taxon>
        <taxon>Postciliodesmatophora</taxon>
        <taxon>Heterotrichea</taxon>
        <taxon>Heterotrichida</taxon>
        <taxon>Stentoridae</taxon>
        <taxon>Stentor</taxon>
    </lineage>
</organism>
<feature type="coiled-coil region" evidence="1">
    <location>
        <begin position="201"/>
        <end position="235"/>
    </location>
</feature>
<name>A0A1R2B032_9CILI</name>
<dbReference type="Proteomes" id="UP000187209">
    <property type="component" value="Unassembled WGS sequence"/>
</dbReference>
<feature type="coiled-coil region" evidence="1">
    <location>
        <begin position="80"/>
        <end position="170"/>
    </location>
</feature>
<dbReference type="EMBL" id="MPUH01001125">
    <property type="protein sequence ID" value="OMJ70097.1"/>
    <property type="molecule type" value="Genomic_DNA"/>
</dbReference>
<keyword evidence="3" id="KW-1185">Reference proteome</keyword>
<evidence type="ECO:0000313" key="2">
    <source>
        <dbReference type="EMBL" id="OMJ70097.1"/>
    </source>
</evidence>
<protein>
    <submittedName>
        <fullName evidence="2">Uncharacterized protein</fullName>
    </submittedName>
</protein>
<keyword evidence="1" id="KW-0175">Coiled coil</keyword>